<evidence type="ECO:0000313" key="2">
    <source>
        <dbReference type="Proteomes" id="UP000485058"/>
    </source>
</evidence>
<protein>
    <submittedName>
        <fullName evidence="1">Vps39_2 domain-containing protein</fullName>
    </submittedName>
</protein>
<dbReference type="InterPro" id="IPR032914">
    <property type="entry name" value="Vam6/VPS39/TRAP1"/>
</dbReference>
<dbReference type="PANTHER" id="PTHR12894">
    <property type="entry name" value="CNH DOMAIN CONTAINING"/>
    <property type="match status" value="1"/>
</dbReference>
<accession>A0A699Z8G9</accession>
<dbReference type="EMBL" id="BLLF01000866">
    <property type="protein sequence ID" value="GFH15546.1"/>
    <property type="molecule type" value="Genomic_DNA"/>
</dbReference>
<dbReference type="GO" id="GO:0016020">
    <property type="term" value="C:membrane"/>
    <property type="evidence" value="ECO:0007669"/>
    <property type="project" value="TreeGrafter"/>
</dbReference>
<dbReference type="Proteomes" id="UP000485058">
    <property type="component" value="Unassembled WGS sequence"/>
</dbReference>
<evidence type="ECO:0000313" key="1">
    <source>
        <dbReference type="EMBL" id="GFH15546.1"/>
    </source>
</evidence>
<organism evidence="1 2">
    <name type="scientific">Haematococcus lacustris</name>
    <name type="common">Green alga</name>
    <name type="synonym">Haematococcus pluvialis</name>
    <dbReference type="NCBI Taxonomy" id="44745"/>
    <lineage>
        <taxon>Eukaryota</taxon>
        <taxon>Viridiplantae</taxon>
        <taxon>Chlorophyta</taxon>
        <taxon>core chlorophytes</taxon>
        <taxon>Chlorophyceae</taxon>
        <taxon>CS clade</taxon>
        <taxon>Chlamydomonadales</taxon>
        <taxon>Haematococcaceae</taxon>
        <taxon>Haematococcus</taxon>
    </lineage>
</organism>
<dbReference type="GO" id="GO:0005737">
    <property type="term" value="C:cytoplasm"/>
    <property type="evidence" value="ECO:0007669"/>
    <property type="project" value="TreeGrafter"/>
</dbReference>
<gene>
    <name evidence="1" type="ORF">HaLaN_11788</name>
</gene>
<dbReference type="GO" id="GO:0006914">
    <property type="term" value="P:autophagy"/>
    <property type="evidence" value="ECO:0007669"/>
    <property type="project" value="TreeGrafter"/>
</dbReference>
<keyword evidence="2" id="KW-1185">Reference proteome</keyword>
<feature type="non-terminal residue" evidence="1">
    <location>
        <position position="1"/>
    </location>
</feature>
<dbReference type="GO" id="GO:0034058">
    <property type="term" value="P:endosomal vesicle fusion"/>
    <property type="evidence" value="ECO:0007669"/>
    <property type="project" value="TreeGrafter"/>
</dbReference>
<dbReference type="AlphaFoldDB" id="A0A699Z8G9"/>
<name>A0A699Z8G9_HAELA</name>
<proteinExistence type="predicted"/>
<dbReference type="PANTHER" id="PTHR12894:SF27">
    <property type="entry name" value="TRANSFORMING GROWTH FACTOR-BETA RECEPTOR-ASSOCIATED PROTEIN 1"/>
    <property type="match status" value="1"/>
</dbReference>
<comment type="caution">
    <text evidence="1">The sequence shown here is derived from an EMBL/GenBank/DDBJ whole genome shotgun (WGS) entry which is preliminary data.</text>
</comment>
<sequence length="86" mass="9509">MPLHLAADTLGSMLAGSGTRRRQAQVLRSLHRAQNLSAKVHQLQLSGQHVMVDEESVCQQCNRPLGVDDGYNRQPIMTAWPSSTWA</sequence>
<reference evidence="1 2" key="1">
    <citation type="submission" date="2020-02" db="EMBL/GenBank/DDBJ databases">
        <title>Draft genome sequence of Haematococcus lacustris strain NIES-144.</title>
        <authorList>
            <person name="Morimoto D."/>
            <person name="Nakagawa S."/>
            <person name="Yoshida T."/>
            <person name="Sawayama S."/>
        </authorList>
    </citation>
    <scope>NUCLEOTIDE SEQUENCE [LARGE SCALE GENOMIC DNA]</scope>
    <source>
        <strain evidence="1 2">NIES-144</strain>
    </source>
</reference>